<evidence type="ECO:0000256" key="3">
    <source>
        <dbReference type="ARBA" id="ARBA00021622"/>
    </source>
</evidence>
<name>F9RT00_9VIBR</name>
<dbReference type="AlphaFoldDB" id="F9RT00"/>
<evidence type="ECO:0000256" key="7">
    <source>
        <dbReference type="ARBA" id="ARBA00022795"/>
    </source>
</evidence>
<keyword evidence="15" id="KW-0966">Cell projection</keyword>
<evidence type="ECO:0000256" key="1">
    <source>
        <dbReference type="ARBA" id="ARBA00004651"/>
    </source>
</evidence>
<evidence type="ECO:0000256" key="9">
    <source>
        <dbReference type="ARBA" id="ARBA00022989"/>
    </source>
</evidence>
<dbReference type="GO" id="GO:0044780">
    <property type="term" value="P:bacterial-type flagellum assembly"/>
    <property type="evidence" value="ECO:0007669"/>
    <property type="project" value="InterPro"/>
</dbReference>
<evidence type="ECO:0000256" key="8">
    <source>
        <dbReference type="ARBA" id="ARBA00022927"/>
    </source>
</evidence>
<gene>
    <name evidence="13 15" type="primary">flhB</name>
    <name evidence="15" type="ORF">VIS19158_09019</name>
</gene>
<keyword evidence="9 13" id="KW-1133">Transmembrane helix</keyword>
<dbReference type="Proteomes" id="UP000004349">
    <property type="component" value="Unassembled WGS sequence"/>
</dbReference>
<keyword evidence="11 13" id="KW-1006">Bacterial flagellum protein export</keyword>
<dbReference type="GO" id="GO:0009306">
    <property type="term" value="P:protein secretion"/>
    <property type="evidence" value="ECO:0007669"/>
    <property type="project" value="InterPro"/>
</dbReference>
<feature type="transmembrane region" description="Helical" evidence="13">
    <location>
        <begin position="33"/>
        <end position="50"/>
    </location>
</feature>
<comment type="subcellular location">
    <subcellularLocation>
        <location evidence="1">Cell membrane</location>
        <topology evidence="1">Multi-pass membrane protein</topology>
    </subcellularLocation>
</comment>
<dbReference type="PANTHER" id="PTHR30531:SF12">
    <property type="entry name" value="FLAGELLAR BIOSYNTHETIC PROTEIN FLHB"/>
    <property type="match status" value="1"/>
</dbReference>
<protein>
    <recommendedName>
        <fullName evidence="3 13">Flagellar biosynthetic protein FlhB</fullName>
    </recommendedName>
</protein>
<evidence type="ECO:0000256" key="14">
    <source>
        <dbReference type="SAM" id="MobiDB-lite"/>
    </source>
</evidence>
<evidence type="ECO:0000256" key="6">
    <source>
        <dbReference type="ARBA" id="ARBA00022692"/>
    </source>
</evidence>
<keyword evidence="8 13" id="KW-0653">Protein transport</keyword>
<comment type="caution">
    <text evidence="15">The sequence shown here is derived from an EMBL/GenBank/DDBJ whole genome shotgun (WGS) entry which is preliminary data.</text>
</comment>
<dbReference type="InterPro" id="IPR029025">
    <property type="entry name" value="T3SS_substrate_exporter_C"/>
</dbReference>
<evidence type="ECO:0000256" key="10">
    <source>
        <dbReference type="ARBA" id="ARBA00023136"/>
    </source>
</evidence>
<feature type="region of interest" description="Disordered" evidence="14">
    <location>
        <begin position="1"/>
        <end position="24"/>
    </location>
</feature>
<keyword evidence="15" id="KW-0282">Flagellum</keyword>
<evidence type="ECO:0000256" key="5">
    <source>
        <dbReference type="ARBA" id="ARBA00022475"/>
    </source>
</evidence>
<dbReference type="InterPro" id="IPR006136">
    <property type="entry name" value="FlhB"/>
</dbReference>
<accession>F9RT00</accession>
<dbReference type="GeneID" id="96871321"/>
<dbReference type="InterPro" id="IPR006135">
    <property type="entry name" value="T3SS_substrate_exporter"/>
</dbReference>
<reference evidence="15 16" key="1">
    <citation type="journal article" date="2012" name="Int. J. Syst. Evol. Microbiol.">
        <title>Vibrio caribbeanicus sp. nov., isolated from the marine sponge Scleritoderma cyanea.</title>
        <authorList>
            <person name="Hoffmann M."/>
            <person name="Monday S.R."/>
            <person name="Allard M.W."/>
            <person name="Strain E.A."/>
            <person name="Whittaker P."/>
            <person name="Naum M."/>
            <person name="McCarthy P.J."/>
            <person name="Lopez J.V."/>
            <person name="Fischer M."/>
            <person name="Brown E.W."/>
        </authorList>
    </citation>
    <scope>NUCLEOTIDE SEQUENCE [LARGE SCALE GENOMIC DNA]</scope>
    <source>
        <strain evidence="15 16">LMG 19158</strain>
    </source>
</reference>
<evidence type="ECO:0000313" key="16">
    <source>
        <dbReference type="Proteomes" id="UP000004349"/>
    </source>
</evidence>
<dbReference type="Gene3D" id="6.10.250.2080">
    <property type="match status" value="1"/>
</dbReference>
<dbReference type="SUPFAM" id="SSF160544">
    <property type="entry name" value="EscU C-terminal domain-like"/>
    <property type="match status" value="1"/>
</dbReference>
<keyword evidence="15" id="KW-0969">Cilium</keyword>
<dbReference type="PRINTS" id="PR00950">
    <property type="entry name" value="TYPE3IMSPROT"/>
</dbReference>
<evidence type="ECO:0000256" key="13">
    <source>
        <dbReference type="RuleBase" id="RU364091"/>
    </source>
</evidence>
<feature type="transmembrane region" description="Helical" evidence="13">
    <location>
        <begin position="184"/>
        <end position="207"/>
    </location>
</feature>
<keyword evidence="7 13" id="KW-1005">Bacterial flagellum biogenesis</keyword>
<proteinExistence type="inferred from homology"/>
<dbReference type="RefSeq" id="WP_005598359.1">
    <property type="nucleotide sequence ID" value="NZ_AFWE01000199.1"/>
</dbReference>
<comment type="function">
    <text evidence="12 13">Required for formation of the rod structure in the basal body of the flagellar apparatus. Together with FliI and FliH, may constitute the export apparatus of flagellin.</text>
</comment>
<dbReference type="eggNOG" id="COG1377">
    <property type="taxonomic scope" value="Bacteria"/>
</dbReference>
<keyword evidence="5 13" id="KW-1003">Cell membrane</keyword>
<dbReference type="GO" id="GO:0005886">
    <property type="term" value="C:plasma membrane"/>
    <property type="evidence" value="ECO:0007669"/>
    <property type="project" value="UniProtKB-SubCell"/>
</dbReference>
<evidence type="ECO:0000256" key="4">
    <source>
        <dbReference type="ARBA" id="ARBA00022448"/>
    </source>
</evidence>
<evidence type="ECO:0000256" key="11">
    <source>
        <dbReference type="ARBA" id="ARBA00023225"/>
    </source>
</evidence>
<evidence type="ECO:0000256" key="2">
    <source>
        <dbReference type="ARBA" id="ARBA00010690"/>
    </source>
</evidence>
<dbReference type="PANTHER" id="PTHR30531">
    <property type="entry name" value="FLAGELLAR BIOSYNTHETIC PROTEIN FLHB"/>
    <property type="match status" value="1"/>
</dbReference>
<comment type="similarity">
    <text evidence="2 13">Belongs to the type III secretion exporter family.</text>
</comment>
<dbReference type="FunFam" id="3.40.1690.10:FF:000001">
    <property type="entry name" value="Flagellar biosynthetic protein FlhB"/>
    <property type="match status" value="1"/>
</dbReference>
<evidence type="ECO:0000313" key="15">
    <source>
        <dbReference type="EMBL" id="EGU31509.1"/>
    </source>
</evidence>
<keyword evidence="4 13" id="KW-0813">Transport</keyword>
<keyword evidence="6 13" id="KW-0812">Transmembrane</keyword>
<keyword evidence="10 13" id="KW-0472">Membrane</keyword>
<feature type="transmembrane region" description="Helical" evidence="13">
    <location>
        <begin position="143"/>
        <end position="164"/>
    </location>
</feature>
<evidence type="ECO:0000256" key="12">
    <source>
        <dbReference type="ARBA" id="ARBA00025078"/>
    </source>
</evidence>
<organism evidence="15 16">
    <name type="scientific">Vibrio scophthalmi LMG 19158</name>
    <dbReference type="NCBI Taxonomy" id="870967"/>
    <lineage>
        <taxon>Bacteria</taxon>
        <taxon>Pseudomonadati</taxon>
        <taxon>Pseudomonadota</taxon>
        <taxon>Gammaproteobacteria</taxon>
        <taxon>Vibrionales</taxon>
        <taxon>Vibrionaceae</taxon>
        <taxon>Vibrio</taxon>
    </lineage>
</organism>
<dbReference type="NCBIfam" id="TIGR00328">
    <property type="entry name" value="flhB"/>
    <property type="match status" value="1"/>
</dbReference>
<sequence>MAESDGQERTEDATPKRLQQAREKGQVARSKELASVSVLVIGSVALMWFGEGLARALFNVMGRLFNLSREEIFDLDKLFDIVLGSMGGLLFPLLLILFVLFIAALVGAAGIGGVSFSVEAAMPKASKMNPLSGLKRMVGMQSWVELIKSILKVSLVSGMAFYLIDAAKEDLFQLSLDVYPQNIFHALDILLNFILLISCSLLIVVAIDIPFQIWQHANQLKMTKQEIKDEYKETEGKPEVKGRIRMLQREAAQRRMMADVPQADVIVTNPEHFSVALRYDQKNDRAPIVVAKGVDHMAMKIREVAREHNIYIIPAPPLARALYHSTELEQEIPDGLFTAVAQILAYVFQLKQYRKRGGQRPNLKTSELPIPTELRK</sequence>
<feature type="transmembrane region" description="Helical" evidence="13">
    <location>
        <begin position="89"/>
        <end position="122"/>
    </location>
</feature>
<dbReference type="Gene3D" id="3.40.1690.10">
    <property type="entry name" value="secretion proteins EscU"/>
    <property type="match status" value="1"/>
</dbReference>
<dbReference type="EMBL" id="AFWE01000199">
    <property type="protein sequence ID" value="EGU31509.1"/>
    <property type="molecule type" value="Genomic_DNA"/>
</dbReference>
<dbReference type="Pfam" id="PF01312">
    <property type="entry name" value="Bac_export_2"/>
    <property type="match status" value="1"/>
</dbReference>